<dbReference type="EMBL" id="WWCM01000016">
    <property type="protein sequence ID" value="MYM41355.1"/>
    <property type="molecule type" value="Genomic_DNA"/>
</dbReference>
<sequence>MIYQCRDCGAERRDVPPNQVNLRCLLCEFGLPATREPWLTTVSAAERQVALQHAHALRRELSERGAGSPDSVETLSDIERQFWAVGCLYEAVHDGGFELFFHRYTFNTYLEALRGLDAMGAWIGFRLLGKAHPIITGCVDLPDDAEARRVFLAAKRNPDAQQQLDRLRQAFCSDEEDLAALWYEFGLQHGFFQLSG</sequence>
<comment type="caution">
    <text evidence="2">The sequence shown here is derived from an EMBL/GenBank/DDBJ whole genome shotgun (WGS) entry which is preliminary data.</text>
</comment>
<gene>
    <name evidence="2" type="ORF">GTP27_18725</name>
</gene>
<dbReference type="Pfam" id="PF14300">
    <property type="entry name" value="DMP19"/>
    <property type="match status" value="1"/>
</dbReference>
<accession>A0ABW9VQY1</accession>
<feature type="domain" description="DNA mimic protein DMP19 C-terminal" evidence="1">
    <location>
        <begin position="74"/>
        <end position="179"/>
    </location>
</feature>
<dbReference type="RefSeq" id="WP_161040671.1">
    <property type="nucleotide sequence ID" value="NZ_WWCM01000016.1"/>
</dbReference>
<keyword evidence="3" id="KW-1185">Reference proteome</keyword>
<organism evidence="2 3">
    <name type="scientific">Duganella qianjiadongensis</name>
    <dbReference type="NCBI Taxonomy" id="2692176"/>
    <lineage>
        <taxon>Bacteria</taxon>
        <taxon>Pseudomonadati</taxon>
        <taxon>Pseudomonadota</taxon>
        <taxon>Betaproteobacteria</taxon>
        <taxon>Burkholderiales</taxon>
        <taxon>Oxalobacteraceae</taxon>
        <taxon>Telluria group</taxon>
        <taxon>Duganella</taxon>
    </lineage>
</organism>
<protein>
    <submittedName>
        <fullName evidence="2">DUF4375 domain-containing protein</fullName>
    </submittedName>
</protein>
<name>A0ABW9VQY1_9BURK</name>
<reference evidence="2 3" key="1">
    <citation type="submission" date="2019-12" db="EMBL/GenBank/DDBJ databases">
        <title>Novel species isolated from a subtropical stream in China.</title>
        <authorList>
            <person name="Lu H."/>
        </authorList>
    </citation>
    <scope>NUCLEOTIDE SEQUENCE [LARGE SCALE GENOMIC DNA]</scope>
    <source>
        <strain evidence="2 3">CY13W</strain>
    </source>
</reference>
<evidence type="ECO:0000313" key="3">
    <source>
        <dbReference type="Proteomes" id="UP000478090"/>
    </source>
</evidence>
<dbReference type="Gene3D" id="1.20.1420.60">
    <property type="match status" value="1"/>
</dbReference>
<evidence type="ECO:0000259" key="1">
    <source>
        <dbReference type="Pfam" id="PF14300"/>
    </source>
</evidence>
<proteinExistence type="predicted"/>
<dbReference type="Proteomes" id="UP000478090">
    <property type="component" value="Unassembled WGS sequence"/>
</dbReference>
<evidence type="ECO:0000313" key="2">
    <source>
        <dbReference type="EMBL" id="MYM41355.1"/>
    </source>
</evidence>
<dbReference type="InterPro" id="IPR025402">
    <property type="entry name" value="DMP19_C"/>
</dbReference>